<name>A0A7M6DQD7_9CNID</name>
<keyword evidence="2" id="KW-1133">Transmembrane helix</keyword>
<feature type="compositionally biased region" description="Basic and acidic residues" evidence="1">
    <location>
        <begin position="1"/>
        <end position="11"/>
    </location>
</feature>
<dbReference type="AlphaFoldDB" id="A0A7M6DQD7"/>
<keyword evidence="2" id="KW-0472">Membrane</keyword>
<keyword evidence="2" id="KW-0812">Transmembrane</keyword>
<feature type="region of interest" description="Disordered" evidence="1">
    <location>
        <begin position="1"/>
        <end position="76"/>
    </location>
</feature>
<organism evidence="3 4">
    <name type="scientific">Clytia hemisphaerica</name>
    <dbReference type="NCBI Taxonomy" id="252671"/>
    <lineage>
        <taxon>Eukaryota</taxon>
        <taxon>Metazoa</taxon>
        <taxon>Cnidaria</taxon>
        <taxon>Hydrozoa</taxon>
        <taxon>Hydroidolina</taxon>
        <taxon>Leptothecata</taxon>
        <taxon>Obeliida</taxon>
        <taxon>Clytiidae</taxon>
        <taxon>Clytia</taxon>
    </lineage>
</organism>
<dbReference type="GeneID" id="136812685"/>
<dbReference type="Proteomes" id="UP000594262">
    <property type="component" value="Unplaced"/>
</dbReference>
<evidence type="ECO:0000313" key="3">
    <source>
        <dbReference type="EnsemblMetazoa" id="CLYHEMP021935.1"/>
    </source>
</evidence>
<proteinExistence type="predicted"/>
<evidence type="ECO:0000313" key="4">
    <source>
        <dbReference type="Proteomes" id="UP000594262"/>
    </source>
</evidence>
<dbReference type="RefSeq" id="XP_066925314.1">
    <property type="nucleotide sequence ID" value="XM_067069213.1"/>
</dbReference>
<evidence type="ECO:0000256" key="2">
    <source>
        <dbReference type="SAM" id="Phobius"/>
    </source>
</evidence>
<reference evidence="3" key="1">
    <citation type="submission" date="2021-01" db="UniProtKB">
        <authorList>
            <consortium name="EnsemblMetazoa"/>
        </authorList>
    </citation>
    <scope>IDENTIFICATION</scope>
</reference>
<feature type="compositionally biased region" description="Acidic residues" evidence="1">
    <location>
        <begin position="38"/>
        <end position="53"/>
    </location>
</feature>
<dbReference type="OrthoDB" id="6021604at2759"/>
<keyword evidence="4" id="KW-1185">Reference proteome</keyword>
<feature type="transmembrane region" description="Helical" evidence="2">
    <location>
        <begin position="114"/>
        <end position="132"/>
    </location>
</feature>
<feature type="transmembrane region" description="Helical" evidence="2">
    <location>
        <begin position="144"/>
        <end position="161"/>
    </location>
</feature>
<protein>
    <submittedName>
        <fullName evidence="3">Uncharacterized protein</fullName>
    </submittedName>
</protein>
<dbReference type="EnsemblMetazoa" id="CLYHEMT021935.1">
    <property type="protein sequence ID" value="CLYHEMP021935.1"/>
    <property type="gene ID" value="CLYHEMG021935"/>
</dbReference>
<accession>A0A7M6DQD7</accession>
<feature type="transmembrane region" description="Helical" evidence="2">
    <location>
        <begin position="85"/>
        <end position="102"/>
    </location>
</feature>
<sequence>MGKSKKNTESKESDEEIDFTKPLPKDFMPEDINQPLTQEDETTQESGNEESESESGGVSQEEYPEEDTCCEPPKPNGDNQFKKKAVAVMMIFPMIVTAFITIGDTLDKFKLDKTAMQVTATIGGAGIALYAISRIPQLKEAVKFVICFSWLVFLYPTYQVYTCSPIEMKNSMIGTWFKLATTPNDFLEKSYVASECFNKQKLQSPYMMSALAAKVSLVIQINDLINLKGQQKEGDEDPGDVGYFLAVSKRSVKKKFHKLYLIIEADDKLAQMLSRALTLDSKEKNKNLLVMTGSVMTLEDELLPMKKELEKMQYLVRPVKFKATKVVYRDKYAKLKHVDESLY</sequence>
<evidence type="ECO:0000256" key="1">
    <source>
        <dbReference type="SAM" id="MobiDB-lite"/>
    </source>
</evidence>